<keyword evidence="5 6" id="KW-0472">Membrane</keyword>
<feature type="transmembrane region" description="Helical" evidence="6">
    <location>
        <begin position="59"/>
        <end position="77"/>
    </location>
</feature>
<dbReference type="RefSeq" id="WP_179270483.1">
    <property type="nucleotide sequence ID" value="NZ_CP058579.1"/>
</dbReference>
<evidence type="ECO:0000256" key="2">
    <source>
        <dbReference type="ARBA" id="ARBA00022475"/>
    </source>
</evidence>
<gene>
    <name evidence="7" type="ORF">HUG12_20115</name>
</gene>
<comment type="subcellular location">
    <subcellularLocation>
        <location evidence="1">Cell membrane</location>
        <topology evidence="1">Multi-pass membrane protein</topology>
    </subcellularLocation>
</comment>
<dbReference type="EMBL" id="CP058579">
    <property type="protein sequence ID" value="QLG63899.1"/>
    <property type="molecule type" value="Genomic_DNA"/>
</dbReference>
<evidence type="ECO:0000256" key="1">
    <source>
        <dbReference type="ARBA" id="ARBA00004651"/>
    </source>
</evidence>
<evidence type="ECO:0000256" key="4">
    <source>
        <dbReference type="ARBA" id="ARBA00022989"/>
    </source>
</evidence>
<protein>
    <submittedName>
        <fullName evidence="7">Branched-chain amino acid ABC transporter permease</fullName>
    </submittedName>
</protein>
<dbReference type="GO" id="GO:0015658">
    <property type="term" value="F:branched-chain amino acid transmembrane transporter activity"/>
    <property type="evidence" value="ECO:0007669"/>
    <property type="project" value="InterPro"/>
</dbReference>
<dbReference type="Pfam" id="PF02653">
    <property type="entry name" value="BPD_transp_2"/>
    <property type="match status" value="1"/>
</dbReference>
<keyword evidence="2" id="KW-1003">Cell membrane</keyword>
<reference evidence="7 8" key="1">
    <citation type="submission" date="2020-06" db="EMBL/GenBank/DDBJ databases">
        <title>NJ-3-1, isolated from saline soil.</title>
        <authorList>
            <person name="Cui H.L."/>
            <person name="Shi X."/>
        </authorList>
    </citation>
    <scope>NUCLEOTIDE SEQUENCE [LARGE SCALE GENOMIC DNA]</scope>
    <source>
        <strain evidence="7 8">NJ-3-1</strain>
    </source>
</reference>
<feature type="transmembrane region" description="Helical" evidence="6">
    <location>
        <begin position="12"/>
        <end position="29"/>
    </location>
</feature>
<dbReference type="InterPro" id="IPR001851">
    <property type="entry name" value="ABC_transp_permease"/>
</dbReference>
<proteinExistence type="predicted"/>
<dbReference type="PANTHER" id="PTHR30482:SF10">
    <property type="entry name" value="HIGH-AFFINITY BRANCHED-CHAIN AMINO ACID TRANSPORT PROTEIN BRAE"/>
    <property type="match status" value="1"/>
</dbReference>
<evidence type="ECO:0000256" key="3">
    <source>
        <dbReference type="ARBA" id="ARBA00022692"/>
    </source>
</evidence>
<sequence length="338" mass="35799">MIALPRDEVRNVGLAAVLLALAPLPVLGSSYYQTVLVHLLVVAMFAVALNVVFGQTDQLFLFMGGLAGIGAYGTALLTDWLGITAWLTLPIAALFAGLVGLSVSWIAAKRKFTVVLISILTLNLQLVISEVLVGARDVTGGSTGFAYTYFSMSEIAEAVGLGEKLVLYYLSLLLLVCLLLAYVWLVHSNYGVAFQAIREDETAAASIGVDVVHYKVVAGFVSAFVFGLVGAFYALEAGYILPSAFAFQTVDVLVLIVLIVGGLRTTLGPVVGAGIVVAIEEILGATLTNWRTAIFGALLVFLFLYFRSGVIPAVDDRLAGIGVMSDERDDKPDDEPAG</sequence>
<feature type="transmembrane region" description="Helical" evidence="6">
    <location>
        <begin position="114"/>
        <end position="135"/>
    </location>
</feature>
<evidence type="ECO:0000313" key="7">
    <source>
        <dbReference type="EMBL" id="QLG63899.1"/>
    </source>
</evidence>
<evidence type="ECO:0000256" key="5">
    <source>
        <dbReference type="ARBA" id="ARBA00023136"/>
    </source>
</evidence>
<name>A0A7D5QDS0_9EURY</name>
<feature type="transmembrane region" description="Helical" evidence="6">
    <location>
        <begin position="216"/>
        <end position="234"/>
    </location>
</feature>
<evidence type="ECO:0000313" key="8">
    <source>
        <dbReference type="Proteomes" id="UP000509626"/>
    </source>
</evidence>
<feature type="transmembrane region" description="Helical" evidence="6">
    <location>
        <begin position="83"/>
        <end position="107"/>
    </location>
</feature>
<feature type="transmembrane region" description="Helical" evidence="6">
    <location>
        <begin position="293"/>
        <end position="314"/>
    </location>
</feature>
<dbReference type="Proteomes" id="UP000509626">
    <property type="component" value="Chromosome"/>
</dbReference>
<organism evidence="7 8">
    <name type="scientific">Halorarum salinum</name>
    <dbReference type="NCBI Taxonomy" id="2743089"/>
    <lineage>
        <taxon>Archaea</taxon>
        <taxon>Methanobacteriati</taxon>
        <taxon>Methanobacteriota</taxon>
        <taxon>Stenosarchaea group</taxon>
        <taxon>Halobacteria</taxon>
        <taxon>Halobacteriales</taxon>
        <taxon>Haloferacaceae</taxon>
        <taxon>Halorarum</taxon>
    </lineage>
</organism>
<keyword evidence="8" id="KW-1185">Reference proteome</keyword>
<feature type="transmembrane region" description="Helical" evidence="6">
    <location>
        <begin position="166"/>
        <end position="185"/>
    </location>
</feature>
<dbReference type="InterPro" id="IPR043428">
    <property type="entry name" value="LivM-like"/>
</dbReference>
<evidence type="ECO:0000256" key="6">
    <source>
        <dbReference type="SAM" id="Phobius"/>
    </source>
</evidence>
<dbReference type="AlphaFoldDB" id="A0A7D5QDS0"/>
<dbReference type="KEGG" id="halu:HUG12_20115"/>
<dbReference type="PANTHER" id="PTHR30482">
    <property type="entry name" value="HIGH-AFFINITY BRANCHED-CHAIN AMINO ACID TRANSPORT SYSTEM PERMEASE"/>
    <property type="match status" value="1"/>
</dbReference>
<dbReference type="GeneID" id="56039816"/>
<keyword evidence="3 6" id="KW-0812">Transmembrane</keyword>
<keyword evidence="4 6" id="KW-1133">Transmembrane helix</keyword>
<feature type="transmembrane region" description="Helical" evidence="6">
    <location>
        <begin position="35"/>
        <end position="52"/>
    </location>
</feature>
<accession>A0A7D5QDS0</accession>
<dbReference type="OrthoDB" id="30958at2157"/>
<dbReference type="GO" id="GO:0005886">
    <property type="term" value="C:plasma membrane"/>
    <property type="evidence" value="ECO:0007669"/>
    <property type="project" value="UniProtKB-SubCell"/>
</dbReference>
<dbReference type="CDD" id="cd06581">
    <property type="entry name" value="TM_PBP1_LivM_like"/>
    <property type="match status" value="1"/>
</dbReference>